<feature type="domain" description="C2H2-type" evidence="8">
    <location>
        <begin position="83"/>
        <end position="107"/>
    </location>
</feature>
<keyword evidence="5" id="KW-0862">Zinc</keyword>
<comment type="caution">
    <text evidence="9">The sequence shown here is derived from an EMBL/GenBank/DDBJ whole genome shotgun (WGS) entry which is preliminary data.</text>
</comment>
<keyword evidence="4 7" id="KW-0863">Zinc-finger</keyword>
<dbReference type="Pfam" id="PF13912">
    <property type="entry name" value="zf-C2H2_6"/>
    <property type="match status" value="1"/>
</dbReference>
<dbReference type="FunFam" id="3.30.160.60:FF:000176">
    <property type="entry name" value="zinc finger protein 70"/>
    <property type="match status" value="1"/>
</dbReference>
<dbReference type="InterPro" id="IPR036236">
    <property type="entry name" value="Znf_C2H2_sf"/>
</dbReference>
<dbReference type="Pfam" id="PF00096">
    <property type="entry name" value="zf-C2H2"/>
    <property type="match status" value="1"/>
</dbReference>
<dbReference type="Proteomes" id="UP000749559">
    <property type="component" value="Unassembled WGS sequence"/>
</dbReference>
<name>A0A8S4N5F2_OWEFU</name>
<dbReference type="AlphaFoldDB" id="A0A8S4N5F2"/>
<gene>
    <name evidence="9" type="ORF">OFUS_LOCUS3553</name>
</gene>
<dbReference type="Gene3D" id="3.30.160.60">
    <property type="entry name" value="Classic Zinc Finger"/>
    <property type="match status" value="2"/>
</dbReference>
<protein>
    <recommendedName>
        <fullName evidence="8">C2H2-type domain-containing protein</fullName>
    </recommendedName>
</protein>
<dbReference type="InterPro" id="IPR013087">
    <property type="entry name" value="Znf_C2H2_type"/>
</dbReference>
<evidence type="ECO:0000313" key="9">
    <source>
        <dbReference type="EMBL" id="CAH1776374.1"/>
    </source>
</evidence>
<evidence type="ECO:0000256" key="3">
    <source>
        <dbReference type="ARBA" id="ARBA00022737"/>
    </source>
</evidence>
<accession>A0A8S4N5F2</accession>
<evidence type="ECO:0000256" key="6">
    <source>
        <dbReference type="ARBA" id="ARBA00023242"/>
    </source>
</evidence>
<dbReference type="PROSITE" id="PS50157">
    <property type="entry name" value="ZINC_FINGER_C2H2_2"/>
    <property type="match status" value="2"/>
</dbReference>
<dbReference type="GO" id="GO:0000981">
    <property type="term" value="F:DNA-binding transcription factor activity, RNA polymerase II-specific"/>
    <property type="evidence" value="ECO:0007669"/>
    <property type="project" value="TreeGrafter"/>
</dbReference>
<dbReference type="PANTHER" id="PTHR24394:SF44">
    <property type="entry name" value="ZINC FINGER PROTEIN 271-LIKE"/>
    <property type="match status" value="1"/>
</dbReference>
<feature type="domain" description="C2H2-type" evidence="8">
    <location>
        <begin position="55"/>
        <end position="82"/>
    </location>
</feature>
<dbReference type="EMBL" id="CAIIXF020000002">
    <property type="protein sequence ID" value="CAH1776374.1"/>
    <property type="molecule type" value="Genomic_DNA"/>
</dbReference>
<comment type="subcellular location">
    <subcellularLocation>
        <location evidence="1">Nucleus</location>
    </subcellularLocation>
</comment>
<sequence length="107" mass="12635">LFISYLYFTISGDQLQFLLTNQPAVPSLPYAHTQEVNPHFDKPQEQRRPTMQSRPTCSICLKTFASERNLRGHMNIHTGEKPYKCNVCGEDFTHHTVYRWHQKQFDH</sequence>
<evidence type="ECO:0000256" key="5">
    <source>
        <dbReference type="ARBA" id="ARBA00022833"/>
    </source>
</evidence>
<evidence type="ECO:0000259" key="8">
    <source>
        <dbReference type="PROSITE" id="PS50157"/>
    </source>
</evidence>
<evidence type="ECO:0000256" key="1">
    <source>
        <dbReference type="ARBA" id="ARBA00004123"/>
    </source>
</evidence>
<keyword evidence="3" id="KW-0677">Repeat</keyword>
<evidence type="ECO:0000256" key="2">
    <source>
        <dbReference type="ARBA" id="ARBA00022723"/>
    </source>
</evidence>
<proteinExistence type="predicted"/>
<dbReference type="GO" id="GO:0005634">
    <property type="term" value="C:nucleus"/>
    <property type="evidence" value="ECO:0007669"/>
    <property type="project" value="UniProtKB-SubCell"/>
</dbReference>
<evidence type="ECO:0000313" key="10">
    <source>
        <dbReference type="Proteomes" id="UP000749559"/>
    </source>
</evidence>
<evidence type="ECO:0000256" key="7">
    <source>
        <dbReference type="PROSITE-ProRule" id="PRU00042"/>
    </source>
</evidence>
<organism evidence="9 10">
    <name type="scientific">Owenia fusiformis</name>
    <name type="common">Polychaete worm</name>
    <dbReference type="NCBI Taxonomy" id="6347"/>
    <lineage>
        <taxon>Eukaryota</taxon>
        <taxon>Metazoa</taxon>
        <taxon>Spiralia</taxon>
        <taxon>Lophotrochozoa</taxon>
        <taxon>Annelida</taxon>
        <taxon>Polychaeta</taxon>
        <taxon>Sedentaria</taxon>
        <taxon>Canalipalpata</taxon>
        <taxon>Sabellida</taxon>
        <taxon>Oweniida</taxon>
        <taxon>Oweniidae</taxon>
        <taxon>Owenia</taxon>
    </lineage>
</organism>
<dbReference type="SMART" id="SM00355">
    <property type="entry name" value="ZnF_C2H2"/>
    <property type="match status" value="2"/>
</dbReference>
<dbReference type="SUPFAM" id="SSF57667">
    <property type="entry name" value="beta-beta-alpha zinc fingers"/>
    <property type="match status" value="1"/>
</dbReference>
<keyword evidence="2" id="KW-0479">Metal-binding</keyword>
<keyword evidence="10" id="KW-1185">Reference proteome</keyword>
<reference evidence="9" key="1">
    <citation type="submission" date="2022-03" db="EMBL/GenBank/DDBJ databases">
        <authorList>
            <person name="Martin C."/>
        </authorList>
    </citation>
    <scope>NUCLEOTIDE SEQUENCE</scope>
</reference>
<feature type="non-terminal residue" evidence="9">
    <location>
        <position position="1"/>
    </location>
</feature>
<evidence type="ECO:0000256" key="4">
    <source>
        <dbReference type="ARBA" id="ARBA00022771"/>
    </source>
</evidence>
<dbReference type="PANTHER" id="PTHR24394">
    <property type="entry name" value="ZINC FINGER PROTEIN"/>
    <property type="match status" value="1"/>
</dbReference>
<keyword evidence="6" id="KW-0539">Nucleus</keyword>
<dbReference type="OrthoDB" id="8117402at2759"/>
<dbReference type="PROSITE" id="PS00028">
    <property type="entry name" value="ZINC_FINGER_C2H2_1"/>
    <property type="match status" value="2"/>
</dbReference>
<dbReference type="GO" id="GO:0008270">
    <property type="term" value="F:zinc ion binding"/>
    <property type="evidence" value="ECO:0007669"/>
    <property type="project" value="UniProtKB-KW"/>
</dbReference>